<dbReference type="Proteomes" id="UP000324326">
    <property type="component" value="Unassembled WGS sequence"/>
</dbReference>
<evidence type="ECO:0000313" key="3">
    <source>
        <dbReference type="Proteomes" id="UP000324326"/>
    </source>
</evidence>
<proteinExistence type="predicted"/>
<gene>
    <name evidence="2" type="ORF">DX927_10015</name>
</gene>
<name>A0A5M8RUU0_9BACI</name>
<evidence type="ECO:0000256" key="1">
    <source>
        <dbReference type="SAM" id="MobiDB-lite"/>
    </source>
</evidence>
<organism evidence="2 3">
    <name type="scientific">Bacillus swezeyi</name>
    <dbReference type="NCBI Taxonomy" id="1925020"/>
    <lineage>
        <taxon>Bacteria</taxon>
        <taxon>Bacillati</taxon>
        <taxon>Bacillota</taxon>
        <taxon>Bacilli</taxon>
        <taxon>Bacillales</taxon>
        <taxon>Bacillaceae</taxon>
        <taxon>Bacillus</taxon>
    </lineage>
</organism>
<dbReference type="EMBL" id="QSND01000002">
    <property type="protein sequence ID" value="KAA6451140.1"/>
    <property type="molecule type" value="Genomic_DNA"/>
</dbReference>
<sequence>MHTDFSQSVLLYNLRAGEAGMSRDTRVRVGGGSALQVVVQQKAVLDKYKMDLDLLILAERRAEMEKAHPHDGTRGRWKRRKNK</sequence>
<protein>
    <submittedName>
        <fullName evidence="2">Uncharacterized protein</fullName>
    </submittedName>
</protein>
<feature type="region of interest" description="Disordered" evidence="1">
    <location>
        <begin position="63"/>
        <end position="83"/>
    </location>
</feature>
<evidence type="ECO:0000313" key="2">
    <source>
        <dbReference type="EMBL" id="KAA6451140.1"/>
    </source>
</evidence>
<reference evidence="2 3" key="1">
    <citation type="submission" date="2018-08" db="EMBL/GenBank/DDBJ databases">
        <title>Bacillus phenotypic plasticity.</title>
        <authorList>
            <person name="Hurtado E."/>
        </authorList>
    </citation>
    <scope>NUCLEOTIDE SEQUENCE [LARGE SCALE GENOMIC DNA]</scope>
    <source>
        <strain evidence="2 3">427</strain>
    </source>
</reference>
<comment type="caution">
    <text evidence="2">The sequence shown here is derived from an EMBL/GenBank/DDBJ whole genome shotgun (WGS) entry which is preliminary data.</text>
</comment>
<feature type="compositionally biased region" description="Basic and acidic residues" evidence="1">
    <location>
        <begin position="63"/>
        <end position="74"/>
    </location>
</feature>
<dbReference type="AlphaFoldDB" id="A0A5M8RUU0"/>
<accession>A0A5M8RUU0</accession>